<evidence type="ECO:0000313" key="2">
    <source>
        <dbReference type="Proteomes" id="UP001457282"/>
    </source>
</evidence>
<dbReference type="Proteomes" id="UP001457282">
    <property type="component" value="Unassembled WGS sequence"/>
</dbReference>
<organism evidence="1 2">
    <name type="scientific">Rubus argutus</name>
    <name type="common">Southern blackberry</name>
    <dbReference type="NCBI Taxonomy" id="59490"/>
    <lineage>
        <taxon>Eukaryota</taxon>
        <taxon>Viridiplantae</taxon>
        <taxon>Streptophyta</taxon>
        <taxon>Embryophyta</taxon>
        <taxon>Tracheophyta</taxon>
        <taxon>Spermatophyta</taxon>
        <taxon>Magnoliopsida</taxon>
        <taxon>eudicotyledons</taxon>
        <taxon>Gunneridae</taxon>
        <taxon>Pentapetalae</taxon>
        <taxon>rosids</taxon>
        <taxon>fabids</taxon>
        <taxon>Rosales</taxon>
        <taxon>Rosaceae</taxon>
        <taxon>Rosoideae</taxon>
        <taxon>Rosoideae incertae sedis</taxon>
        <taxon>Rubus</taxon>
    </lineage>
</organism>
<comment type="caution">
    <text evidence="1">The sequence shown here is derived from an EMBL/GenBank/DDBJ whole genome shotgun (WGS) entry which is preliminary data.</text>
</comment>
<name>A0AAW1YME9_RUBAR</name>
<accession>A0AAW1YME9</accession>
<keyword evidence="2" id="KW-1185">Reference proteome</keyword>
<sequence>MGMRGAAARLRLGLGLGGAIARDLKHHKNVSSSSSFCPVLFIRKCSSASCVTEKGGTGSSSSDKWLHLYFKEEYAGWYDNGPIWRSAKYPIRAIKLSHLLSPTKTDYEDSKLTEAVRTLGKYNNTLYRNWGGRYSNQILFTLPKLTRSYASSGGGNNEICSLETQMGEEDDHRNPKLKKEIKRLKKGGQEFLFLEELPDGKLYCLSTEVGVEDREVFQVLDTTRKGRKKWLPLDAPPPLNHDARLTGPFPWPSFIGAPVGTKVLVWYPGREGAYCFDVNQPEKGWLETTPSLGSCIPSLNCFQPLFVEHEHQHEAGGGHHFLMFSFDPDAHDTVKVFLLSPNLDTFQPLNQPLVLPKLPFYFWDDPDSSFEYQFVHLGPQKVCLVLHTFFFPISELDYCRHLSAAQVEQIQFGGRNKGDVVFITFEYEITNLESLAIQYRVLTTRHFEYTHKRPNRKTCHTHHDGRASSCCFGLN</sequence>
<reference evidence="1 2" key="1">
    <citation type="journal article" date="2023" name="G3 (Bethesda)">
        <title>A chromosome-length genome assembly and annotation of blackberry (Rubus argutus, cv. 'Hillquist').</title>
        <authorList>
            <person name="Bruna T."/>
            <person name="Aryal R."/>
            <person name="Dudchenko O."/>
            <person name="Sargent D.J."/>
            <person name="Mead D."/>
            <person name="Buti M."/>
            <person name="Cavallini A."/>
            <person name="Hytonen T."/>
            <person name="Andres J."/>
            <person name="Pham M."/>
            <person name="Weisz D."/>
            <person name="Mascagni F."/>
            <person name="Usai G."/>
            <person name="Natali L."/>
            <person name="Bassil N."/>
            <person name="Fernandez G.E."/>
            <person name="Lomsadze A."/>
            <person name="Armour M."/>
            <person name="Olukolu B."/>
            <person name="Poorten T."/>
            <person name="Britton C."/>
            <person name="Davik J."/>
            <person name="Ashrafi H."/>
            <person name="Aiden E.L."/>
            <person name="Borodovsky M."/>
            <person name="Worthington M."/>
        </authorList>
    </citation>
    <scope>NUCLEOTIDE SEQUENCE [LARGE SCALE GENOMIC DNA]</scope>
    <source>
        <strain evidence="1">PI 553951</strain>
    </source>
</reference>
<protein>
    <submittedName>
        <fullName evidence="1">Uncharacterized protein</fullName>
    </submittedName>
</protein>
<proteinExistence type="predicted"/>
<dbReference type="AlphaFoldDB" id="A0AAW1YME9"/>
<evidence type="ECO:0000313" key="1">
    <source>
        <dbReference type="EMBL" id="KAK9949843.1"/>
    </source>
</evidence>
<gene>
    <name evidence="1" type="ORF">M0R45_005354</name>
</gene>
<dbReference type="EMBL" id="JBEDUW010000001">
    <property type="protein sequence ID" value="KAK9949843.1"/>
    <property type="molecule type" value="Genomic_DNA"/>
</dbReference>